<evidence type="ECO:0000313" key="3">
    <source>
        <dbReference type="Proteomes" id="UP000009047"/>
    </source>
</evidence>
<protein>
    <submittedName>
        <fullName evidence="2">Asparaginase</fullName>
        <ecNumber evidence="2">3.5.1.1</ecNumber>
    </submittedName>
</protein>
<dbReference type="Proteomes" id="UP000009047">
    <property type="component" value="Chromosome"/>
</dbReference>
<evidence type="ECO:0000313" key="2">
    <source>
        <dbReference type="EMBL" id="ADK86501.1"/>
    </source>
</evidence>
<dbReference type="InterPro" id="IPR010349">
    <property type="entry name" value="Asparaginase_II"/>
</dbReference>
<keyword evidence="3" id="KW-1185">Reference proteome</keyword>
<dbReference type="PANTHER" id="PTHR42110">
    <property type="entry name" value="L-ASPARAGINASE, PUTATIVE (AFU_ORTHOLOGUE AFUA_3G11890)-RELATED"/>
    <property type="match status" value="1"/>
</dbReference>
<gene>
    <name evidence="2" type="ordered locus">Deba_3148</name>
</gene>
<name>E1QLR6_DESB2</name>
<dbReference type="KEGG" id="dbr:Deba_3148"/>
<sequence>MPEISLPRHLGGHHHHDHSHEHERGGVEPPEYAPPLVELARGGLTESLHRGAVAVCTADGKRQRGLGHPAMPTFLRSAAKPLQVLPLLTSGAAEAFGLSDAELACMCGSLGGEDFHVAAVTGALAKAGLGPELLNCGVHRPSHGPTAKALEAAGQKPRPVHNNCAGKHAAMLILCKHLGLPTDGYDKPSHPVQRLVMQSVAEWCRYPIEQIGVGVDGCGVPVFRLPLVALAGAYARLADPGRSGLDVARIAAAERLMAACLANPLMIAGNGRLCTRLMQAAPGKLLAKTGAEGSYAVALPELGLGLAIKIEDGNMRAVAPTVCQALHCLGVLSHDALEDDLADLARPKLANHRGEQVAELRPVFNL</sequence>
<dbReference type="PANTHER" id="PTHR42110:SF1">
    <property type="entry name" value="L-ASPARAGINASE, PUTATIVE (AFU_ORTHOLOGUE AFUA_3G11890)-RELATED"/>
    <property type="match status" value="1"/>
</dbReference>
<evidence type="ECO:0000256" key="1">
    <source>
        <dbReference type="SAM" id="MobiDB-lite"/>
    </source>
</evidence>
<dbReference type="GO" id="GO:0004067">
    <property type="term" value="F:asparaginase activity"/>
    <property type="evidence" value="ECO:0007669"/>
    <property type="project" value="UniProtKB-EC"/>
</dbReference>
<dbReference type="AlphaFoldDB" id="E1QLR6"/>
<dbReference type="HOGENOM" id="CLU_062004_0_0_7"/>
<dbReference type="STRING" id="644282.Deba_3148"/>
<dbReference type="EMBL" id="CP002085">
    <property type="protein sequence ID" value="ADK86501.1"/>
    <property type="molecule type" value="Genomic_DNA"/>
</dbReference>
<dbReference type="Pfam" id="PF06089">
    <property type="entry name" value="Asparaginase_II"/>
    <property type="match status" value="1"/>
</dbReference>
<dbReference type="eggNOG" id="COG4448">
    <property type="taxonomic scope" value="Bacteria"/>
</dbReference>
<organism evidence="2 3">
    <name type="scientific">Desulfarculus baarsii (strain ATCC 33931 / DSM 2075 / LMG 7858 / VKM B-1802 / 2st14)</name>
    <dbReference type="NCBI Taxonomy" id="644282"/>
    <lineage>
        <taxon>Bacteria</taxon>
        <taxon>Pseudomonadati</taxon>
        <taxon>Thermodesulfobacteriota</taxon>
        <taxon>Desulfarculia</taxon>
        <taxon>Desulfarculales</taxon>
        <taxon>Desulfarculaceae</taxon>
        <taxon>Desulfarculus</taxon>
    </lineage>
</organism>
<dbReference type="RefSeq" id="WP_013259937.1">
    <property type="nucleotide sequence ID" value="NC_014365.1"/>
</dbReference>
<keyword evidence="2" id="KW-0378">Hydrolase</keyword>
<accession>E1QLR6</accession>
<reference evidence="2 3" key="1">
    <citation type="journal article" date="2010" name="Stand. Genomic Sci.">
        <title>Complete genome sequence of Desulfarculus baarsii type strain (2st14).</title>
        <authorList>
            <person name="Sun H."/>
            <person name="Spring S."/>
            <person name="Lapidus A."/>
            <person name="Davenport K."/>
            <person name="Del Rio T.G."/>
            <person name="Tice H."/>
            <person name="Nolan M."/>
            <person name="Copeland A."/>
            <person name="Cheng J.F."/>
            <person name="Lucas S."/>
            <person name="Tapia R."/>
            <person name="Goodwin L."/>
            <person name="Pitluck S."/>
            <person name="Ivanova N."/>
            <person name="Pagani I."/>
            <person name="Mavromatis K."/>
            <person name="Ovchinnikova G."/>
            <person name="Pati A."/>
            <person name="Chen A."/>
            <person name="Palaniappan K."/>
            <person name="Hauser L."/>
            <person name="Chang Y.J."/>
            <person name="Jeffries C.D."/>
            <person name="Detter J.C."/>
            <person name="Han C."/>
            <person name="Rohde M."/>
            <person name="Brambilla E."/>
            <person name="Goker M."/>
            <person name="Woyke T."/>
            <person name="Bristow J."/>
            <person name="Eisen J.A."/>
            <person name="Markowitz V."/>
            <person name="Hugenholtz P."/>
            <person name="Kyrpides N.C."/>
            <person name="Klenk H.P."/>
            <person name="Land M."/>
        </authorList>
    </citation>
    <scope>NUCLEOTIDE SEQUENCE [LARGE SCALE GENOMIC DNA]</scope>
    <source>
        <strain evidence="3">ATCC 33931 / DSM 2075 / LMG 7858 / VKM B-1802 / 2st14</strain>
    </source>
</reference>
<dbReference type="OrthoDB" id="9780674at2"/>
<proteinExistence type="predicted"/>
<dbReference type="EC" id="3.5.1.1" evidence="2"/>
<feature type="region of interest" description="Disordered" evidence="1">
    <location>
        <begin position="1"/>
        <end position="34"/>
    </location>
</feature>